<dbReference type="InterPro" id="IPR016181">
    <property type="entry name" value="Acyl_CoA_acyltransferase"/>
</dbReference>
<comment type="catalytic activity">
    <reaction evidence="4">
        <text>N-terminal L-arginyl-[protein] + L-leucyl-tRNA(Leu) = N-terminal L-leucyl-L-arginyl-[protein] + tRNA(Leu) + H(+)</text>
        <dbReference type="Rhea" id="RHEA:50416"/>
        <dbReference type="Rhea" id="RHEA-COMP:9613"/>
        <dbReference type="Rhea" id="RHEA-COMP:9622"/>
        <dbReference type="Rhea" id="RHEA-COMP:12672"/>
        <dbReference type="Rhea" id="RHEA-COMP:12673"/>
        <dbReference type="ChEBI" id="CHEBI:15378"/>
        <dbReference type="ChEBI" id="CHEBI:64719"/>
        <dbReference type="ChEBI" id="CHEBI:78442"/>
        <dbReference type="ChEBI" id="CHEBI:78494"/>
        <dbReference type="ChEBI" id="CHEBI:133044"/>
        <dbReference type="EC" id="2.3.2.6"/>
    </reaction>
</comment>
<dbReference type="Pfam" id="PF03588">
    <property type="entry name" value="Leu_Phe_trans"/>
    <property type="match status" value="1"/>
</dbReference>
<comment type="similarity">
    <text evidence="4">Belongs to the L/F-transferase family.</text>
</comment>
<dbReference type="GO" id="GO:0008914">
    <property type="term" value="F:leucyl-tRNA--protein transferase activity"/>
    <property type="evidence" value="ECO:0007669"/>
    <property type="project" value="UniProtKB-EC"/>
</dbReference>
<reference evidence="6" key="1">
    <citation type="journal article" date="2019" name="Int. J. Syst. Evol. Microbiol.">
        <title>The Global Catalogue of Microorganisms (GCM) 10K type strain sequencing project: providing services to taxonomists for standard genome sequencing and annotation.</title>
        <authorList>
            <consortium name="The Broad Institute Genomics Platform"/>
            <consortium name="The Broad Institute Genome Sequencing Center for Infectious Disease"/>
            <person name="Wu L."/>
            <person name="Ma J."/>
        </authorList>
    </citation>
    <scope>NUCLEOTIDE SEQUENCE [LARGE SCALE GENOMIC DNA]</scope>
    <source>
        <strain evidence="6">CGMCC 1.16031</strain>
    </source>
</reference>
<accession>A0ABW1XLH6</accession>
<keyword evidence="3 4" id="KW-0012">Acyltransferase</keyword>
<dbReference type="Proteomes" id="UP001596364">
    <property type="component" value="Unassembled WGS sequence"/>
</dbReference>
<keyword evidence="6" id="KW-1185">Reference proteome</keyword>
<evidence type="ECO:0000256" key="3">
    <source>
        <dbReference type="ARBA" id="ARBA00023315"/>
    </source>
</evidence>
<proteinExistence type="inferred from homology"/>
<dbReference type="Gene3D" id="3.30.70.3550">
    <property type="entry name" value="Leucyl/phenylalanyl-tRNA-protein transferase, N-terminal domain"/>
    <property type="match status" value="1"/>
</dbReference>
<organism evidence="5 6">
    <name type="scientific">Pseudobowmanella zhangzhouensis</name>
    <dbReference type="NCBI Taxonomy" id="1537679"/>
    <lineage>
        <taxon>Bacteria</taxon>
        <taxon>Pseudomonadati</taxon>
        <taxon>Pseudomonadota</taxon>
        <taxon>Gammaproteobacteria</taxon>
        <taxon>Alteromonadales</taxon>
        <taxon>Alteromonadaceae</taxon>
    </lineage>
</organism>
<dbReference type="EC" id="2.3.2.6" evidence="4"/>
<dbReference type="EMBL" id="JBHSUS010000001">
    <property type="protein sequence ID" value="MFC6439997.1"/>
    <property type="molecule type" value="Genomic_DNA"/>
</dbReference>
<comment type="catalytic activity">
    <reaction evidence="4">
        <text>N-terminal L-lysyl-[protein] + L-leucyl-tRNA(Leu) = N-terminal L-leucyl-L-lysyl-[protein] + tRNA(Leu) + H(+)</text>
        <dbReference type="Rhea" id="RHEA:12340"/>
        <dbReference type="Rhea" id="RHEA-COMP:9613"/>
        <dbReference type="Rhea" id="RHEA-COMP:9622"/>
        <dbReference type="Rhea" id="RHEA-COMP:12670"/>
        <dbReference type="Rhea" id="RHEA-COMP:12671"/>
        <dbReference type="ChEBI" id="CHEBI:15378"/>
        <dbReference type="ChEBI" id="CHEBI:65249"/>
        <dbReference type="ChEBI" id="CHEBI:78442"/>
        <dbReference type="ChEBI" id="CHEBI:78494"/>
        <dbReference type="ChEBI" id="CHEBI:133043"/>
        <dbReference type="EC" id="2.3.2.6"/>
    </reaction>
</comment>
<comment type="catalytic activity">
    <reaction evidence="4">
        <text>L-phenylalanyl-tRNA(Phe) + an N-terminal L-alpha-aminoacyl-[protein] = an N-terminal L-phenylalanyl-L-alpha-aminoacyl-[protein] + tRNA(Phe)</text>
        <dbReference type="Rhea" id="RHEA:43632"/>
        <dbReference type="Rhea" id="RHEA-COMP:9668"/>
        <dbReference type="Rhea" id="RHEA-COMP:9699"/>
        <dbReference type="Rhea" id="RHEA-COMP:10636"/>
        <dbReference type="Rhea" id="RHEA-COMP:10637"/>
        <dbReference type="ChEBI" id="CHEBI:78442"/>
        <dbReference type="ChEBI" id="CHEBI:78531"/>
        <dbReference type="ChEBI" id="CHEBI:78597"/>
        <dbReference type="ChEBI" id="CHEBI:83561"/>
        <dbReference type="EC" id="2.3.2.6"/>
    </reaction>
</comment>
<dbReference type="PANTHER" id="PTHR30098:SF2">
    <property type="entry name" value="LEUCYL_PHENYLALANYL-TRNA--PROTEIN TRANSFERASE"/>
    <property type="match status" value="1"/>
</dbReference>
<evidence type="ECO:0000313" key="6">
    <source>
        <dbReference type="Proteomes" id="UP001596364"/>
    </source>
</evidence>
<name>A0ABW1XLH6_9ALTE</name>
<evidence type="ECO:0000313" key="5">
    <source>
        <dbReference type="EMBL" id="MFC6439997.1"/>
    </source>
</evidence>
<gene>
    <name evidence="4 5" type="primary">aat</name>
    <name evidence="5" type="ORF">ACFP85_07540</name>
</gene>
<comment type="subcellular location">
    <subcellularLocation>
        <location evidence="4">Cytoplasm</location>
    </subcellularLocation>
</comment>
<dbReference type="RefSeq" id="WP_131256876.1">
    <property type="nucleotide sequence ID" value="NZ_JBHSUS010000001.1"/>
</dbReference>
<keyword evidence="2 4" id="KW-0808">Transferase</keyword>
<dbReference type="NCBIfam" id="TIGR00667">
    <property type="entry name" value="aat"/>
    <property type="match status" value="1"/>
</dbReference>
<protein>
    <recommendedName>
        <fullName evidence="4">Leucyl/phenylalanyl-tRNA--protein transferase</fullName>
        <ecNumber evidence="4">2.3.2.6</ecNumber>
    </recommendedName>
    <alternativeName>
        <fullName evidence="4">L/F-transferase</fullName>
    </alternativeName>
    <alternativeName>
        <fullName evidence="4">Leucyltransferase</fullName>
    </alternativeName>
    <alternativeName>
        <fullName evidence="4">Phenyalanyltransferase</fullName>
    </alternativeName>
</protein>
<dbReference type="SUPFAM" id="SSF55729">
    <property type="entry name" value="Acyl-CoA N-acyltransferases (Nat)"/>
    <property type="match status" value="1"/>
</dbReference>
<keyword evidence="1 4" id="KW-0963">Cytoplasm</keyword>
<sequence length="236" mass="26746">MRITLPQLAQNTLDFPPLSSALASPDGLLAFGGDLSPSRLMRAYQSGIFPWFSPGEPILWWSPSRRMILPANDFHVSRSLRKHLRRMNWRVTLNQAFEQVIETCATINRQDQGTWITDEMIDAYKALHQMGAAHSIEVWEQQQLIGGLYGVAPGAVFCGESMFHYRSNASKVAFYALTTLLQRLPDAFIDCQMHTDHLASLGAFEISRTDFAQRLHDALVVPTPDNFWHPRTLLHP</sequence>
<dbReference type="InterPro" id="IPR042221">
    <property type="entry name" value="Leu/Phe-tRNA_Trfase_N"/>
</dbReference>
<evidence type="ECO:0000256" key="2">
    <source>
        <dbReference type="ARBA" id="ARBA00022679"/>
    </source>
</evidence>
<dbReference type="InterPro" id="IPR004616">
    <property type="entry name" value="Leu/Phe-tRNA_Trfase"/>
</dbReference>
<evidence type="ECO:0000256" key="1">
    <source>
        <dbReference type="ARBA" id="ARBA00022490"/>
    </source>
</evidence>
<dbReference type="InterPro" id="IPR042203">
    <property type="entry name" value="Leu/Phe-tRNA_Trfase_C"/>
</dbReference>
<dbReference type="PANTHER" id="PTHR30098">
    <property type="entry name" value="LEUCYL/PHENYLALANYL-TRNA--PROTEIN TRANSFERASE"/>
    <property type="match status" value="1"/>
</dbReference>
<evidence type="ECO:0000256" key="4">
    <source>
        <dbReference type="HAMAP-Rule" id="MF_00688"/>
    </source>
</evidence>
<dbReference type="Gene3D" id="3.40.630.70">
    <property type="entry name" value="Leucyl/phenylalanyl-tRNA-protein transferase, C-terminal domain"/>
    <property type="match status" value="1"/>
</dbReference>
<dbReference type="HAMAP" id="MF_00688">
    <property type="entry name" value="Leu_Phe_trans"/>
    <property type="match status" value="1"/>
</dbReference>
<comment type="caution">
    <text evidence="5">The sequence shown here is derived from an EMBL/GenBank/DDBJ whole genome shotgun (WGS) entry which is preliminary data.</text>
</comment>
<comment type="function">
    <text evidence="4">Functions in the N-end rule pathway of protein degradation where it conjugates Leu, Phe and, less efficiently, Met from aminoacyl-tRNAs to the N-termini of proteins containing an N-terminal arginine or lysine.</text>
</comment>